<accession>A0ABV7HQ87</accession>
<dbReference type="EMBL" id="JBHRTL010000006">
    <property type="protein sequence ID" value="MFC3154705.1"/>
    <property type="molecule type" value="Genomic_DNA"/>
</dbReference>
<reference evidence="3" key="1">
    <citation type="journal article" date="2019" name="Int. J. Syst. Evol. Microbiol.">
        <title>The Global Catalogue of Microorganisms (GCM) 10K type strain sequencing project: providing services to taxonomists for standard genome sequencing and annotation.</title>
        <authorList>
            <consortium name="The Broad Institute Genomics Platform"/>
            <consortium name="The Broad Institute Genome Sequencing Center for Infectious Disease"/>
            <person name="Wu L."/>
            <person name="Ma J."/>
        </authorList>
    </citation>
    <scope>NUCLEOTIDE SEQUENCE [LARGE SCALE GENOMIC DNA]</scope>
    <source>
        <strain evidence="3">KCTC 52141</strain>
    </source>
</reference>
<keyword evidence="1" id="KW-0732">Signal</keyword>
<evidence type="ECO:0000313" key="2">
    <source>
        <dbReference type="EMBL" id="MFC3154705.1"/>
    </source>
</evidence>
<feature type="signal peptide" evidence="1">
    <location>
        <begin position="1"/>
        <end position="17"/>
    </location>
</feature>
<gene>
    <name evidence="2" type="ORF">ACFOEB_05770</name>
</gene>
<organism evidence="2 3">
    <name type="scientific">Gilvimarinus japonicus</name>
    <dbReference type="NCBI Taxonomy" id="1796469"/>
    <lineage>
        <taxon>Bacteria</taxon>
        <taxon>Pseudomonadati</taxon>
        <taxon>Pseudomonadota</taxon>
        <taxon>Gammaproteobacteria</taxon>
        <taxon>Cellvibrionales</taxon>
        <taxon>Cellvibrionaceae</taxon>
        <taxon>Gilvimarinus</taxon>
    </lineage>
</organism>
<dbReference type="Proteomes" id="UP001595548">
    <property type="component" value="Unassembled WGS sequence"/>
</dbReference>
<dbReference type="RefSeq" id="WP_339614867.1">
    <property type="nucleotide sequence ID" value="NZ_AP031500.1"/>
</dbReference>
<name>A0ABV7HQ87_9GAMM</name>
<feature type="chain" id="PRO_5046044830" description="Lipoprotein" evidence="1">
    <location>
        <begin position="18"/>
        <end position="135"/>
    </location>
</feature>
<proteinExistence type="predicted"/>
<protein>
    <recommendedName>
        <fullName evidence="4">Lipoprotein</fullName>
    </recommendedName>
</protein>
<sequence length="135" mass="14377">MTIKNLFSGILPLVVLAGCASTPPPPIQAQDKTISHEGQDYVVGGQYDEHRNVLQLTVNGDPVMKGSFPPYTPTLNLASEYQNIDISSYCYFGSVLNNQGGVFGAVAGAIQSSNAKSGDKCDIKISGEKVTSLYF</sequence>
<dbReference type="PROSITE" id="PS51257">
    <property type="entry name" value="PROKAR_LIPOPROTEIN"/>
    <property type="match status" value="1"/>
</dbReference>
<comment type="caution">
    <text evidence="2">The sequence shown here is derived from an EMBL/GenBank/DDBJ whole genome shotgun (WGS) entry which is preliminary data.</text>
</comment>
<evidence type="ECO:0000256" key="1">
    <source>
        <dbReference type="SAM" id="SignalP"/>
    </source>
</evidence>
<evidence type="ECO:0008006" key="4">
    <source>
        <dbReference type="Google" id="ProtNLM"/>
    </source>
</evidence>
<keyword evidence="3" id="KW-1185">Reference proteome</keyword>
<evidence type="ECO:0000313" key="3">
    <source>
        <dbReference type="Proteomes" id="UP001595548"/>
    </source>
</evidence>